<evidence type="ECO:0000313" key="16">
    <source>
        <dbReference type="EMBL" id="KAG9062739.1"/>
    </source>
</evidence>
<dbReference type="Pfam" id="PF00350">
    <property type="entry name" value="Dynamin_N"/>
    <property type="match status" value="1"/>
</dbReference>
<dbReference type="InterPro" id="IPR045063">
    <property type="entry name" value="Dynamin_N"/>
</dbReference>
<feature type="compositionally biased region" description="Polar residues" evidence="14">
    <location>
        <begin position="1"/>
        <end position="20"/>
    </location>
</feature>
<keyword evidence="4" id="KW-0547">Nucleotide-binding</keyword>
<keyword evidence="8 13" id="KW-0175">Coiled coil</keyword>
<feature type="domain" description="Dynamin-type G" evidence="15">
    <location>
        <begin position="247"/>
        <end position="523"/>
    </location>
</feature>
<evidence type="ECO:0000256" key="13">
    <source>
        <dbReference type="SAM" id="Coils"/>
    </source>
</evidence>
<accession>A0A9P8BNG0</accession>
<dbReference type="Proteomes" id="UP000707451">
    <property type="component" value="Unassembled WGS sequence"/>
</dbReference>
<dbReference type="InterPro" id="IPR027094">
    <property type="entry name" value="Mitofusin_fam"/>
</dbReference>
<evidence type="ECO:0000256" key="7">
    <source>
        <dbReference type="ARBA" id="ARBA00022989"/>
    </source>
</evidence>
<dbReference type="OrthoDB" id="9984778at2759"/>
<dbReference type="GO" id="GO:0003924">
    <property type="term" value="F:GTPase activity"/>
    <property type="evidence" value="ECO:0007669"/>
    <property type="project" value="InterPro"/>
</dbReference>
<keyword evidence="7" id="KW-1133">Transmembrane helix</keyword>
<dbReference type="GO" id="GO:0005525">
    <property type="term" value="F:GTP binding"/>
    <property type="evidence" value="ECO:0007669"/>
    <property type="project" value="UniProtKB-KW"/>
</dbReference>
<evidence type="ECO:0000256" key="5">
    <source>
        <dbReference type="ARBA" id="ARBA00022787"/>
    </source>
</evidence>
<sequence>MTSYFSAQPAQSTASTQRRNSLPRLSMDDSDRPTTTILPTPSHHVLPSLSYAAATSVPHENPFNQNLFLQQQVFADKSNRLLNLIQSTKGLLEEIRETNATRPWQTYYPNLQIPSVAAAAATANSSSTATASAASSNPLRRSTSFHPEDDSERASPVSLQQRLQRSFTSAPGSPLQHNNNAADSHTPLVGRLFPELNVLKLDLKVGNYATGNDALLRGLERNAIAHLLDGRIQQSVKHLDNLYQRVSDKSSKVLITGDLNAGKSTLVNALMQRTILPIDQQPCTSLFCEVLDAQENEGQEAVHAIKDASTYNRQDPNTFTVVDMRHLEKFMNDVIDGYEDYAQVKVYCTDRRLVNDSLLHNGVVDIALIDSPGLNRDSVKTTALFARQQEIDVVVFVVSAENHFTLSGKEFLWNAANEKTHIFIVVNRFDSIRDKERCKRVILDQIKQLSAKTYEDADELVHFVSAGSCLPEVIQGGDLPADFLRLEECLRSFVLEKRCKSKLAPAKVYLENILSDVSVLSESNRHMAAEELAKVRLELERGEPEYKDTLIRREVVLERVDRLAEETCVLIDTMTREKLTNAVDDIENVVSALVPWNGLLHIWQYANDLRYVMADLFVDRVKSCEVEAKEKAKNCVNDIHTLADDASAANQMDALTLFTKPDANRITTGKLKDELSLEFTDIFEVQDKLGMASVSLGAVTMFSSKALGYKSLIHSLFDITSTVGVSNVRKWAVPVVTVAGLGVLVYIAADMKHALARKTARKLRAHVREGTMVHDEAMRITKDCRRVFKSNAWEIQNRFQKEIEAHERRRAEQEKAAKDGEQAVVYFGKVFEKADELARWVAAVEVEVEERKIKA</sequence>
<dbReference type="FunFam" id="3.40.50.300:FF:000638">
    <property type="entry name" value="Transmembrane GTPase Fzo1, putative"/>
    <property type="match status" value="1"/>
</dbReference>
<evidence type="ECO:0000256" key="14">
    <source>
        <dbReference type="SAM" id="MobiDB-lite"/>
    </source>
</evidence>
<evidence type="ECO:0000256" key="4">
    <source>
        <dbReference type="ARBA" id="ARBA00022741"/>
    </source>
</evidence>
<comment type="caution">
    <text evidence="16">The sequence shown here is derived from an EMBL/GenBank/DDBJ whole genome shotgun (WGS) entry which is preliminary data.</text>
</comment>
<comment type="subcellular location">
    <subcellularLocation>
        <location evidence="1">Mitochondrion membrane</location>
        <topology evidence="1">Multi-pass membrane protein</topology>
    </subcellularLocation>
    <subcellularLocation>
        <location evidence="2">Mitochondrion outer membrane</location>
    </subcellularLocation>
</comment>
<keyword evidence="5" id="KW-1000">Mitochondrion outer membrane</keyword>
<evidence type="ECO:0000256" key="3">
    <source>
        <dbReference type="ARBA" id="ARBA00022692"/>
    </source>
</evidence>
<feature type="compositionally biased region" description="Polar residues" evidence="14">
    <location>
        <begin position="157"/>
        <end position="183"/>
    </location>
</feature>
<comment type="catalytic activity">
    <reaction evidence="12">
        <text>GTP + H2O = GDP + phosphate + H(+)</text>
        <dbReference type="Rhea" id="RHEA:19669"/>
        <dbReference type="ChEBI" id="CHEBI:15377"/>
        <dbReference type="ChEBI" id="CHEBI:15378"/>
        <dbReference type="ChEBI" id="CHEBI:37565"/>
        <dbReference type="ChEBI" id="CHEBI:43474"/>
        <dbReference type="ChEBI" id="CHEBI:58189"/>
    </reaction>
</comment>
<name>A0A9P8BNG0_9FUNG</name>
<dbReference type="GO" id="GO:0005741">
    <property type="term" value="C:mitochondrial outer membrane"/>
    <property type="evidence" value="ECO:0007669"/>
    <property type="project" value="UniProtKB-SubCell"/>
</dbReference>
<feature type="region of interest" description="Disordered" evidence="14">
    <location>
        <begin position="1"/>
        <end position="41"/>
    </location>
</feature>
<keyword evidence="6" id="KW-0378">Hydrolase</keyword>
<dbReference type="AlphaFoldDB" id="A0A9P8BNG0"/>
<protein>
    <submittedName>
        <fullName evidence="16">Mitofusin</fullName>
    </submittedName>
</protein>
<evidence type="ECO:0000256" key="6">
    <source>
        <dbReference type="ARBA" id="ARBA00022801"/>
    </source>
</evidence>
<feature type="coiled-coil region" evidence="13">
    <location>
        <begin position="796"/>
        <end position="823"/>
    </location>
</feature>
<dbReference type="PANTHER" id="PTHR10465">
    <property type="entry name" value="TRANSMEMBRANE GTPASE FZO1"/>
    <property type="match status" value="1"/>
</dbReference>
<evidence type="ECO:0000256" key="2">
    <source>
        <dbReference type="ARBA" id="ARBA00004294"/>
    </source>
</evidence>
<keyword evidence="3" id="KW-0812">Transmembrane</keyword>
<evidence type="ECO:0000256" key="11">
    <source>
        <dbReference type="ARBA" id="ARBA00023136"/>
    </source>
</evidence>
<dbReference type="EMBL" id="JAHRHY010000018">
    <property type="protein sequence ID" value="KAG9062739.1"/>
    <property type="molecule type" value="Genomic_DNA"/>
</dbReference>
<dbReference type="SUPFAM" id="SSF52540">
    <property type="entry name" value="P-loop containing nucleoside triphosphate hydrolases"/>
    <property type="match status" value="1"/>
</dbReference>
<dbReference type="InterPro" id="IPR027417">
    <property type="entry name" value="P-loop_NTPase"/>
</dbReference>
<keyword evidence="11" id="KW-0472">Membrane</keyword>
<keyword evidence="9" id="KW-0496">Mitochondrion</keyword>
<evidence type="ECO:0000256" key="1">
    <source>
        <dbReference type="ARBA" id="ARBA00004225"/>
    </source>
</evidence>
<proteinExistence type="predicted"/>
<evidence type="ECO:0000256" key="8">
    <source>
        <dbReference type="ARBA" id="ARBA00023054"/>
    </source>
</evidence>
<keyword evidence="10" id="KW-0342">GTP-binding</keyword>
<evidence type="ECO:0000256" key="10">
    <source>
        <dbReference type="ARBA" id="ARBA00023134"/>
    </source>
</evidence>
<organism evidence="16 17">
    <name type="scientific">Linnemannia hyalina</name>
    <dbReference type="NCBI Taxonomy" id="64524"/>
    <lineage>
        <taxon>Eukaryota</taxon>
        <taxon>Fungi</taxon>
        <taxon>Fungi incertae sedis</taxon>
        <taxon>Mucoromycota</taxon>
        <taxon>Mortierellomycotina</taxon>
        <taxon>Mortierellomycetes</taxon>
        <taxon>Mortierellales</taxon>
        <taxon>Mortierellaceae</taxon>
        <taxon>Linnemannia</taxon>
    </lineage>
</organism>
<evidence type="ECO:0000259" key="15">
    <source>
        <dbReference type="PROSITE" id="PS51718"/>
    </source>
</evidence>
<gene>
    <name evidence="16" type="primary">FZO1</name>
    <name evidence="16" type="ORF">KI688_005045</name>
</gene>
<evidence type="ECO:0000256" key="9">
    <source>
        <dbReference type="ARBA" id="ARBA00023128"/>
    </source>
</evidence>
<evidence type="ECO:0000256" key="12">
    <source>
        <dbReference type="ARBA" id="ARBA00048548"/>
    </source>
</evidence>
<reference evidence="16" key="1">
    <citation type="submission" date="2021-06" db="EMBL/GenBank/DDBJ databases">
        <title>Genome Sequence of Mortierella hyaline Strain SCG-10, a Cold-Adapted, Nitrate-Reducing Fungus Isolated from Soil in Minnesota, USA.</title>
        <authorList>
            <person name="Aldossari N."/>
        </authorList>
    </citation>
    <scope>NUCLEOTIDE SEQUENCE</scope>
    <source>
        <strain evidence="16">SCG-10</strain>
    </source>
</reference>
<keyword evidence="17" id="KW-1185">Reference proteome</keyword>
<dbReference type="GO" id="GO:0051646">
    <property type="term" value="P:mitochondrion localization"/>
    <property type="evidence" value="ECO:0007669"/>
    <property type="project" value="TreeGrafter"/>
</dbReference>
<feature type="region of interest" description="Disordered" evidence="14">
    <location>
        <begin position="129"/>
        <end position="183"/>
    </location>
</feature>
<dbReference type="PROSITE" id="PS51718">
    <property type="entry name" value="G_DYNAMIN_2"/>
    <property type="match status" value="1"/>
</dbReference>
<dbReference type="GO" id="GO:0008053">
    <property type="term" value="P:mitochondrial fusion"/>
    <property type="evidence" value="ECO:0007669"/>
    <property type="project" value="TreeGrafter"/>
</dbReference>
<dbReference type="PANTHER" id="PTHR10465:SF0">
    <property type="entry name" value="SARCALUMENIN"/>
    <property type="match status" value="1"/>
</dbReference>
<evidence type="ECO:0000313" key="17">
    <source>
        <dbReference type="Proteomes" id="UP000707451"/>
    </source>
</evidence>
<dbReference type="InterPro" id="IPR030381">
    <property type="entry name" value="G_DYNAMIN_dom"/>
</dbReference>
<dbReference type="Gene3D" id="3.40.50.300">
    <property type="entry name" value="P-loop containing nucleotide triphosphate hydrolases"/>
    <property type="match status" value="1"/>
</dbReference>